<reference evidence="3" key="1">
    <citation type="submission" date="2023-03" db="EMBL/GenBank/DDBJ databases">
        <title>Massive genome expansion in bonnet fungi (Mycena s.s.) driven by repeated elements and novel gene families across ecological guilds.</title>
        <authorList>
            <consortium name="Lawrence Berkeley National Laboratory"/>
            <person name="Harder C.B."/>
            <person name="Miyauchi S."/>
            <person name="Viragh M."/>
            <person name="Kuo A."/>
            <person name="Thoen E."/>
            <person name="Andreopoulos B."/>
            <person name="Lu D."/>
            <person name="Skrede I."/>
            <person name="Drula E."/>
            <person name="Henrissat B."/>
            <person name="Morin E."/>
            <person name="Kohler A."/>
            <person name="Barry K."/>
            <person name="LaButti K."/>
            <person name="Morin E."/>
            <person name="Salamov A."/>
            <person name="Lipzen A."/>
            <person name="Mereny Z."/>
            <person name="Hegedus B."/>
            <person name="Baldrian P."/>
            <person name="Stursova M."/>
            <person name="Weitz H."/>
            <person name="Taylor A."/>
            <person name="Grigoriev I.V."/>
            <person name="Nagy L.G."/>
            <person name="Martin F."/>
            <person name="Kauserud H."/>
        </authorList>
    </citation>
    <scope>NUCLEOTIDE SEQUENCE</scope>
    <source>
        <strain evidence="3">CBHHK200</strain>
    </source>
</reference>
<sequence length="405" mass="45901">TVIGRVWCNGASREAFVLVWNGIFDAIHTITGKELNFKVFSPKGRLLGVIGDSEGAQAQGLGDVIILRRMNLPNIGTFATVDVDSILKVIWKTCIVHFNRGVFGLKAYINDLDLEYLLGFPYLCTDEEIERYYSFCADSTNQKVQSWWAHKLGYPWLLPSLNRKISNMNNRHWDLTPRDTNPIEGSHAQDNQVNSTNRSLLEAVQLAKELDSNTARVIKATLASGILENPNNSLEARFKNQSQRHARSVEKRRELETQTLTNREAKKLRSELKSRQLKDKNYEQEIDELRRQLKEFTGGATPRTPQPLAGPSNLNHRIYDTPSPRSYIDVDTYPLPPARLMKALNLFPTLPPRTPIPDPRSDFDYPGALNSDVLDMTLKAIQESHPMYPVGEDDEVLASDPFPML</sequence>
<feature type="region of interest" description="Disordered" evidence="2">
    <location>
        <begin position="237"/>
        <end position="261"/>
    </location>
</feature>
<accession>A0AAD6RWX6</accession>
<keyword evidence="1" id="KW-0175">Coiled coil</keyword>
<evidence type="ECO:0000313" key="4">
    <source>
        <dbReference type="Proteomes" id="UP001218188"/>
    </source>
</evidence>
<evidence type="ECO:0000313" key="3">
    <source>
        <dbReference type="EMBL" id="KAJ7015790.1"/>
    </source>
</evidence>
<organism evidence="3 4">
    <name type="scientific">Mycena alexandri</name>
    <dbReference type="NCBI Taxonomy" id="1745969"/>
    <lineage>
        <taxon>Eukaryota</taxon>
        <taxon>Fungi</taxon>
        <taxon>Dikarya</taxon>
        <taxon>Basidiomycota</taxon>
        <taxon>Agaricomycotina</taxon>
        <taxon>Agaricomycetes</taxon>
        <taxon>Agaricomycetidae</taxon>
        <taxon>Agaricales</taxon>
        <taxon>Marasmiineae</taxon>
        <taxon>Mycenaceae</taxon>
        <taxon>Mycena</taxon>
    </lineage>
</organism>
<feature type="coiled-coil region" evidence="1">
    <location>
        <begin position="265"/>
        <end position="299"/>
    </location>
</feature>
<name>A0AAD6RWX6_9AGAR</name>
<dbReference type="EMBL" id="JARJCM010000880">
    <property type="protein sequence ID" value="KAJ7015790.1"/>
    <property type="molecule type" value="Genomic_DNA"/>
</dbReference>
<gene>
    <name evidence="3" type="ORF">C8F04DRAFT_1365685</name>
</gene>
<proteinExistence type="predicted"/>
<feature type="non-terminal residue" evidence="3">
    <location>
        <position position="405"/>
    </location>
</feature>
<evidence type="ECO:0000256" key="1">
    <source>
        <dbReference type="SAM" id="Coils"/>
    </source>
</evidence>
<dbReference type="AlphaFoldDB" id="A0AAD6RWX6"/>
<protein>
    <submittedName>
        <fullName evidence="3">Uncharacterized protein</fullName>
    </submittedName>
</protein>
<feature type="compositionally biased region" description="Basic and acidic residues" evidence="2">
    <location>
        <begin position="247"/>
        <end position="256"/>
    </location>
</feature>
<comment type="caution">
    <text evidence="3">The sequence shown here is derived from an EMBL/GenBank/DDBJ whole genome shotgun (WGS) entry which is preliminary data.</text>
</comment>
<dbReference type="Proteomes" id="UP001218188">
    <property type="component" value="Unassembled WGS sequence"/>
</dbReference>
<keyword evidence="4" id="KW-1185">Reference proteome</keyword>
<evidence type="ECO:0000256" key="2">
    <source>
        <dbReference type="SAM" id="MobiDB-lite"/>
    </source>
</evidence>